<dbReference type="SUPFAM" id="SSF53328">
    <property type="entry name" value="Formyltransferase"/>
    <property type="match status" value="1"/>
</dbReference>
<evidence type="ECO:0000259" key="1">
    <source>
        <dbReference type="Pfam" id="PF00551"/>
    </source>
</evidence>
<dbReference type="Gene3D" id="3.40.50.12230">
    <property type="match status" value="1"/>
</dbReference>
<evidence type="ECO:0000313" key="2">
    <source>
        <dbReference type="EMBL" id="GAA0814488.1"/>
    </source>
</evidence>
<protein>
    <recommendedName>
        <fullName evidence="1">Formyl transferase N-terminal domain-containing protein</fullName>
    </recommendedName>
</protein>
<reference evidence="3" key="1">
    <citation type="journal article" date="2019" name="Int. J. Syst. Evol. Microbiol.">
        <title>The Global Catalogue of Microorganisms (GCM) 10K type strain sequencing project: providing services to taxonomists for standard genome sequencing and annotation.</title>
        <authorList>
            <consortium name="The Broad Institute Genomics Platform"/>
            <consortium name="The Broad Institute Genome Sequencing Center for Infectious Disease"/>
            <person name="Wu L."/>
            <person name="Ma J."/>
        </authorList>
    </citation>
    <scope>NUCLEOTIDE SEQUENCE [LARGE SCALE GENOMIC DNA]</scope>
    <source>
        <strain evidence="3">JCM 15608</strain>
    </source>
</reference>
<gene>
    <name evidence="2" type="ORF">GCM10009111_11400</name>
</gene>
<sequence length="271" mass="30902">MRIVYFGNNMFSSCLKYLIKDGFEIERVYINSPDFTSSAISKLCETHQIPLFKNKPMSEELEHLISMGVEMFIVAEYLHILPETGVKYAINIHPSRLPKGRGPTPLPYLLKYPEHSGVSIHKLTNVVDGGDVILQSDVPIQTNESITTVMVKMHIEAVNLIKTFLSDVECHYKNAKPQTDYSYFPRIDIGERLLDWKQPTLDINSKLRSFGFLGLILKLNNLFWNAKHIEAVECVHLYEAGEVIYEDEFLLVVSSYDGIVCVHKYSLSLVA</sequence>
<dbReference type="RefSeq" id="WP_343816058.1">
    <property type="nucleotide sequence ID" value="NZ_BAAAFA010000003.1"/>
</dbReference>
<proteinExistence type="predicted"/>
<accession>A0ABP3WGC0</accession>
<name>A0ABP3WGC0_9GAMM</name>
<feature type="domain" description="Formyl transferase N-terminal" evidence="1">
    <location>
        <begin position="56"/>
        <end position="160"/>
    </location>
</feature>
<dbReference type="PANTHER" id="PTHR11138:SF5">
    <property type="entry name" value="METHIONYL-TRNA FORMYLTRANSFERASE, MITOCHONDRIAL"/>
    <property type="match status" value="1"/>
</dbReference>
<evidence type="ECO:0000313" key="3">
    <source>
        <dbReference type="Proteomes" id="UP001500021"/>
    </source>
</evidence>
<dbReference type="InterPro" id="IPR002376">
    <property type="entry name" value="Formyl_transf_N"/>
</dbReference>
<comment type="caution">
    <text evidence="2">The sequence shown here is derived from an EMBL/GenBank/DDBJ whole genome shotgun (WGS) entry which is preliminary data.</text>
</comment>
<dbReference type="EMBL" id="BAAAFA010000003">
    <property type="protein sequence ID" value="GAA0814488.1"/>
    <property type="molecule type" value="Genomic_DNA"/>
</dbReference>
<dbReference type="Pfam" id="PF00551">
    <property type="entry name" value="Formyl_trans_N"/>
    <property type="match status" value="1"/>
</dbReference>
<keyword evidence="3" id="KW-1185">Reference proteome</keyword>
<dbReference type="InterPro" id="IPR036477">
    <property type="entry name" value="Formyl_transf_N_sf"/>
</dbReference>
<dbReference type="PANTHER" id="PTHR11138">
    <property type="entry name" value="METHIONYL-TRNA FORMYLTRANSFERASE"/>
    <property type="match status" value="1"/>
</dbReference>
<dbReference type="Proteomes" id="UP001500021">
    <property type="component" value="Unassembled WGS sequence"/>
</dbReference>
<organism evidence="2 3">
    <name type="scientific">Colwellia asteriadis</name>
    <dbReference type="NCBI Taxonomy" id="517723"/>
    <lineage>
        <taxon>Bacteria</taxon>
        <taxon>Pseudomonadati</taxon>
        <taxon>Pseudomonadota</taxon>
        <taxon>Gammaproteobacteria</taxon>
        <taxon>Alteromonadales</taxon>
        <taxon>Colwelliaceae</taxon>
        <taxon>Colwellia</taxon>
    </lineage>
</organism>